<accession>A0ABP7WBD9</accession>
<gene>
    <name evidence="2" type="ORF">GCM10022214_51680</name>
</gene>
<organism evidence="2 3">
    <name type="scientific">Actinomadura miaoliensis</name>
    <dbReference type="NCBI Taxonomy" id="430685"/>
    <lineage>
        <taxon>Bacteria</taxon>
        <taxon>Bacillati</taxon>
        <taxon>Actinomycetota</taxon>
        <taxon>Actinomycetes</taxon>
        <taxon>Streptosporangiales</taxon>
        <taxon>Thermomonosporaceae</taxon>
        <taxon>Actinomadura</taxon>
    </lineage>
</organism>
<comment type="caution">
    <text evidence="2">The sequence shown here is derived from an EMBL/GenBank/DDBJ whole genome shotgun (WGS) entry which is preliminary data.</text>
</comment>
<evidence type="ECO:0000313" key="2">
    <source>
        <dbReference type="EMBL" id="GAA4085319.1"/>
    </source>
</evidence>
<proteinExistence type="predicted"/>
<dbReference type="EMBL" id="BAAAZG010000038">
    <property type="protein sequence ID" value="GAA4085319.1"/>
    <property type="molecule type" value="Genomic_DNA"/>
</dbReference>
<name>A0ABP7WBD9_9ACTN</name>
<dbReference type="Proteomes" id="UP001500683">
    <property type="component" value="Unassembled WGS sequence"/>
</dbReference>
<reference evidence="3" key="1">
    <citation type="journal article" date="2019" name="Int. J. Syst. Evol. Microbiol.">
        <title>The Global Catalogue of Microorganisms (GCM) 10K type strain sequencing project: providing services to taxonomists for standard genome sequencing and annotation.</title>
        <authorList>
            <consortium name="The Broad Institute Genomics Platform"/>
            <consortium name="The Broad Institute Genome Sequencing Center for Infectious Disease"/>
            <person name="Wu L."/>
            <person name="Ma J."/>
        </authorList>
    </citation>
    <scope>NUCLEOTIDE SEQUENCE [LARGE SCALE GENOMIC DNA]</scope>
    <source>
        <strain evidence="3">JCM 16702</strain>
    </source>
</reference>
<evidence type="ECO:0000256" key="1">
    <source>
        <dbReference type="SAM" id="MobiDB-lite"/>
    </source>
</evidence>
<feature type="compositionally biased region" description="Polar residues" evidence="1">
    <location>
        <begin position="1"/>
        <end position="11"/>
    </location>
</feature>
<feature type="region of interest" description="Disordered" evidence="1">
    <location>
        <begin position="1"/>
        <end position="38"/>
    </location>
</feature>
<evidence type="ECO:0000313" key="3">
    <source>
        <dbReference type="Proteomes" id="UP001500683"/>
    </source>
</evidence>
<sequence length="80" mass="8236">MTSPDTAPDSSPHTEPHPGPETGPGTVPTIDGSDLTDTQRAGNACAVCGKTWPRPTVLIGRLPDGRQLLICPEHATGSPP</sequence>
<protein>
    <submittedName>
        <fullName evidence="2">Uncharacterized protein</fullName>
    </submittedName>
</protein>
<keyword evidence="3" id="KW-1185">Reference proteome</keyword>
<dbReference type="RefSeq" id="WP_344952479.1">
    <property type="nucleotide sequence ID" value="NZ_BAAAZG010000038.1"/>
</dbReference>